<dbReference type="InterPro" id="IPR039428">
    <property type="entry name" value="NUOK/Mnh_C1-like"/>
</dbReference>
<protein>
    <submittedName>
        <fullName evidence="8">Multicomponent Na+:H+ antiporter subunit C</fullName>
    </submittedName>
</protein>
<proteinExistence type="inferred from homology"/>
<dbReference type="PANTHER" id="PTHR34583">
    <property type="entry name" value="ANTIPORTER SUBUNIT MNHC2-RELATED"/>
    <property type="match status" value="1"/>
</dbReference>
<dbReference type="InterPro" id="IPR050601">
    <property type="entry name" value="CPA3_antiporter_subunitC"/>
</dbReference>
<evidence type="ECO:0000256" key="6">
    <source>
        <dbReference type="ARBA" id="ARBA00023136"/>
    </source>
</evidence>
<dbReference type="Pfam" id="PF00420">
    <property type="entry name" value="Oxidored_q2"/>
    <property type="match status" value="1"/>
</dbReference>
<comment type="similarity">
    <text evidence="2">Belongs to the CPA3 antiporters (TC 2.A.63) subunit C family.</text>
</comment>
<evidence type="ECO:0000256" key="7">
    <source>
        <dbReference type="SAM" id="Phobius"/>
    </source>
</evidence>
<keyword evidence="4 7" id="KW-0812">Transmembrane</keyword>
<dbReference type="GO" id="GO:0005886">
    <property type="term" value="C:plasma membrane"/>
    <property type="evidence" value="ECO:0007669"/>
    <property type="project" value="UniProtKB-SubCell"/>
</dbReference>
<dbReference type="PANTHER" id="PTHR34583:SF2">
    <property type="entry name" value="ANTIPORTER SUBUNIT MNHC2-RELATED"/>
    <property type="match status" value="1"/>
</dbReference>
<dbReference type="Proteomes" id="UP000184139">
    <property type="component" value="Unassembled WGS sequence"/>
</dbReference>
<feature type="transmembrane region" description="Helical" evidence="7">
    <location>
        <begin position="75"/>
        <end position="96"/>
    </location>
</feature>
<evidence type="ECO:0000256" key="4">
    <source>
        <dbReference type="ARBA" id="ARBA00022692"/>
    </source>
</evidence>
<gene>
    <name evidence="8" type="ORF">SAMN02745124_03310</name>
</gene>
<evidence type="ECO:0000256" key="1">
    <source>
        <dbReference type="ARBA" id="ARBA00004651"/>
    </source>
</evidence>
<keyword evidence="6 7" id="KW-0472">Membrane</keyword>
<dbReference type="EMBL" id="FQXS01000022">
    <property type="protein sequence ID" value="SHI02547.1"/>
    <property type="molecule type" value="Genomic_DNA"/>
</dbReference>
<evidence type="ECO:0000313" key="8">
    <source>
        <dbReference type="EMBL" id="SHI02547.1"/>
    </source>
</evidence>
<name>A0A1M5XRV6_9BACT</name>
<evidence type="ECO:0000256" key="2">
    <source>
        <dbReference type="ARBA" id="ARBA00010388"/>
    </source>
</evidence>
<keyword evidence="3" id="KW-1003">Cell membrane</keyword>
<comment type="subcellular location">
    <subcellularLocation>
        <location evidence="1">Cell membrane</location>
        <topology evidence="1">Multi-pass membrane protein</topology>
    </subcellularLocation>
</comment>
<organism evidence="8 9">
    <name type="scientific">Desulfofustis glycolicus DSM 9705</name>
    <dbReference type="NCBI Taxonomy" id="1121409"/>
    <lineage>
        <taxon>Bacteria</taxon>
        <taxon>Pseudomonadati</taxon>
        <taxon>Thermodesulfobacteriota</taxon>
        <taxon>Desulfobulbia</taxon>
        <taxon>Desulfobulbales</taxon>
        <taxon>Desulfocapsaceae</taxon>
        <taxon>Desulfofustis</taxon>
    </lineage>
</organism>
<dbReference type="OrthoDB" id="9799219at2"/>
<evidence type="ECO:0000256" key="3">
    <source>
        <dbReference type="ARBA" id="ARBA00022475"/>
    </source>
</evidence>
<dbReference type="STRING" id="1121409.SAMN02745124_03310"/>
<keyword evidence="9" id="KW-1185">Reference proteome</keyword>
<keyword evidence="5 7" id="KW-1133">Transmembrane helix</keyword>
<accession>A0A1M5XRV6</accession>
<evidence type="ECO:0000256" key="5">
    <source>
        <dbReference type="ARBA" id="ARBA00022989"/>
    </source>
</evidence>
<dbReference type="RefSeq" id="WP_073377712.1">
    <property type="nucleotide sequence ID" value="NZ_FQXS01000022.1"/>
</dbReference>
<dbReference type="Gene3D" id="1.10.287.3510">
    <property type="match status" value="1"/>
</dbReference>
<evidence type="ECO:0000313" key="9">
    <source>
        <dbReference type="Proteomes" id="UP000184139"/>
    </source>
</evidence>
<sequence length="142" mass="15710">MEPLLACLVGLLFAAALYLMLSGVLIKFVFGLALIGNGINLLIFAAGRLELQQPPLIHPGSEILSHPVANALPQAMILTAIVIGFAMVTFLLVLLYRTYAYTGTLDADEAPFQEEWREDDSCPEPLIRTQQDIKRLRRESEL</sequence>
<dbReference type="AlphaFoldDB" id="A0A1M5XRV6"/>
<reference evidence="8 9" key="1">
    <citation type="submission" date="2016-11" db="EMBL/GenBank/DDBJ databases">
        <authorList>
            <person name="Jaros S."/>
            <person name="Januszkiewicz K."/>
            <person name="Wedrychowicz H."/>
        </authorList>
    </citation>
    <scope>NUCLEOTIDE SEQUENCE [LARGE SCALE GENOMIC DNA]</scope>
    <source>
        <strain evidence="8 9">DSM 9705</strain>
    </source>
</reference>